<evidence type="ECO:0000313" key="2">
    <source>
        <dbReference type="Proteomes" id="UP000249393"/>
    </source>
</evidence>
<sequence>MQLTMTTIALRAGAPSKARRPILGRLRRLVAYLRRSTRGEGAGSPYGPLTVGALIGQLQRFDPDMRVIMPGDIEDWSDVYEAHLDIFSPQRRYPQLLELADDGDPKAILVVRLFGAPDGD</sequence>
<organism evidence="1 2">
    <name type="scientific">Caulobacter segnis</name>
    <dbReference type="NCBI Taxonomy" id="88688"/>
    <lineage>
        <taxon>Bacteria</taxon>
        <taxon>Pseudomonadati</taxon>
        <taxon>Pseudomonadota</taxon>
        <taxon>Alphaproteobacteria</taxon>
        <taxon>Caulobacterales</taxon>
        <taxon>Caulobacteraceae</taxon>
        <taxon>Caulobacter</taxon>
    </lineage>
</organism>
<proteinExistence type="predicted"/>
<dbReference type="Proteomes" id="UP000249393">
    <property type="component" value="Unassembled WGS sequence"/>
</dbReference>
<reference evidence="1 2" key="1">
    <citation type="submission" date="2017-08" db="EMBL/GenBank/DDBJ databases">
        <title>Infants hospitalized years apart are colonized by the same room-sourced microbial strains.</title>
        <authorList>
            <person name="Brooks B."/>
            <person name="Olm M.R."/>
            <person name="Firek B.A."/>
            <person name="Baker R."/>
            <person name="Thomas B.C."/>
            <person name="Morowitz M.J."/>
            <person name="Banfield J.F."/>
        </authorList>
    </citation>
    <scope>NUCLEOTIDE SEQUENCE [LARGE SCALE GENOMIC DNA]</scope>
    <source>
        <strain evidence="1">S2_003_000_R2_4</strain>
    </source>
</reference>
<evidence type="ECO:0000313" key="1">
    <source>
        <dbReference type="EMBL" id="PZR31723.1"/>
    </source>
</evidence>
<dbReference type="EMBL" id="QFQZ01000078">
    <property type="protein sequence ID" value="PZR31723.1"/>
    <property type="molecule type" value="Genomic_DNA"/>
</dbReference>
<protein>
    <submittedName>
        <fullName evidence="1">Uncharacterized protein</fullName>
    </submittedName>
</protein>
<gene>
    <name evidence="1" type="ORF">DI526_18855</name>
</gene>
<comment type="caution">
    <text evidence="1">The sequence shown here is derived from an EMBL/GenBank/DDBJ whole genome shotgun (WGS) entry which is preliminary data.</text>
</comment>
<dbReference type="AlphaFoldDB" id="A0A2W5V1N2"/>
<name>A0A2W5V1N2_9CAUL</name>
<accession>A0A2W5V1N2</accession>